<evidence type="ECO:0000256" key="3">
    <source>
        <dbReference type="ARBA" id="ARBA00022827"/>
    </source>
</evidence>
<dbReference type="GO" id="GO:0016709">
    <property type="term" value="F:oxidoreductase activity, acting on paired donors, with incorporation or reduction of molecular oxygen, NAD(P)H as one donor, and incorporation of one atom of oxygen"/>
    <property type="evidence" value="ECO:0007669"/>
    <property type="project" value="UniProtKB-ARBA"/>
</dbReference>
<name>A0A0C9UGD4_SPHS4</name>
<evidence type="ECO:0000256" key="1">
    <source>
        <dbReference type="ARBA" id="ARBA00001974"/>
    </source>
</evidence>
<dbReference type="InterPro" id="IPR050641">
    <property type="entry name" value="RIFMO-like"/>
</dbReference>
<accession>A0A0C9UGD4</accession>
<reference evidence="6 7" key="1">
    <citation type="submission" date="2014-06" db="EMBL/GenBank/DDBJ databases">
        <title>Evolutionary Origins and Diversification of the Mycorrhizal Mutualists.</title>
        <authorList>
            <consortium name="DOE Joint Genome Institute"/>
            <consortium name="Mycorrhizal Genomics Consortium"/>
            <person name="Kohler A."/>
            <person name="Kuo A."/>
            <person name="Nagy L.G."/>
            <person name="Floudas D."/>
            <person name="Copeland A."/>
            <person name="Barry K.W."/>
            <person name="Cichocki N."/>
            <person name="Veneault-Fourrey C."/>
            <person name="LaButti K."/>
            <person name="Lindquist E.A."/>
            <person name="Lipzen A."/>
            <person name="Lundell T."/>
            <person name="Morin E."/>
            <person name="Murat C."/>
            <person name="Riley R."/>
            <person name="Ohm R."/>
            <person name="Sun H."/>
            <person name="Tunlid A."/>
            <person name="Henrissat B."/>
            <person name="Grigoriev I.V."/>
            <person name="Hibbett D.S."/>
            <person name="Martin F."/>
        </authorList>
    </citation>
    <scope>NUCLEOTIDE SEQUENCE [LARGE SCALE GENOMIC DNA]</scope>
    <source>
        <strain evidence="6 7">SS14</strain>
    </source>
</reference>
<dbReference type="InterPro" id="IPR002938">
    <property type="entry name" value="FAD-bd"/>
</dbReference>
<dbReference type="Gene3D" id="3.50.50.60">
    <property type="entry name" value="FAD/NAD(P)-binding domain"/>
    <property type="match status" value="2"/>
</dbReference>
<evidence type="ECO:0000256" key="2">
    <source>
        <dbReference type="ARBA" id="ARBA00022630"/>
    </source>
</evidence>
<dbReference type="AlphaFoldDB" id="A0A0C9UGD4"/>
<keyword evidence="7" id="KW-1185">Reference proteome</keyword>
<dbReference type="GO" id="GO:0071949">
    <property type="term" value="F:FAD binding"/>
    <property type="evidence" value="ECO:0007669"/>
    <property type="project" value="InterPro"/>
</dbReference>
<dbReference type="Proteomes" id="UP000054279">
    <property type="component" value="Unassembled WGS sequence"/>
</dbReference>
<keyword evidence="4" id="KW-0560">Oxidoreductase</keyword>
<dbReference type="HOGENOM" id="CLU_009665_20_0_1"/>
<sequence length="431" mass="47947">MSLPSEVEVLVVGAGPVGLVAAITLKKFGLNIAVVDRDISNRNGSKATVLHIRTLEALETIGMVNIMVEHGVPTNGIRFTGGSNKLFDVDFSLLNEQTAYPFAVMIPQQQVEALLRKKLKEMGSEIIVCPEVTDYFYDDEKKAIRVVLADQSVIWTQYLLGTDGGRSTIRKLANIPFQDPQTGIAYEDKNSLGQTIHFALADVSFEEPLLFARDYPTFCLDPFLVCTPVRPLIPQQTETLCRIVLGTLKHIEVPQSPSKEYLQAELDRRNPFKERLVIKEVFITSRYRVRAALAETYWKKIGNGHVLLAGDAAHVHSPVGGQGMNLGICDAIEVGHAIRDHIEAKRTLSNGSEGSDLDRILQGYAEERRNIGVKVLALAKRLTRMVTWNYGWRRVVRNVVMRVAGFFPSLKKAVAWRVSGLGNGVLRTQRT</sequence>
<dbReference type="SUPFAM" id="SSF51905">
    <property type="entry name" value="FAD/NAD(P)-binding domain"/>
    <property type="match status" value="1"/>
</dbReference>
<dbReference type="PRINTS" id="PR00420">
    <property type="entry name" value="RNGMNOXGNASE"/>
</dbReference>
<evidence type="ECO:0000313" key="6">
    <source>
        <dbReference type="EMBL" id="KIJ42113.1"/>
    </source>
</evidence>
<comment type="cofactor">
    <cofactor evidence="1">
        <name>FAD</name>
        <dbReference type="ChEBI" id="CHEBI:57692"/>
    </cofactor>
</comment>
<dbReference type="EMBL" id="KN837132">
    <property type="protein sequence ID" value="KIJ42113.1"/>
    <property type="molecule type" value="Genomic_DNA"/>
</dbReference>
<gene>
    <name evidence="6" type="ORF">M422DRAFT_254806</name>
</gene>
<dbReference type="Pfam" id="PF01494">
    <property type="entry name" value="FAD_binding_3"/>
    <property type="match status" value="1"/>
</dbReference>
<keyword evidence="3" id="KW-0274">FAD</keyword>
<dbReference type="PANTHER" id="PTHR43004">
    <property type="entry name" value="TRK SYSTEM POTASSIUM UPTAKE PROTEIN"/>
    <property type="match status" value="1"/>
</dbReference>
<dbReference type="OrthoDB" id="1716816at2759"/>
<evidence type="ECO:0000259" key="5">
    <source>
        <dbReference type="Pfam" id="PF01494"/>
    </source>
</evidence>
<dbReference type="PANTHER" id="PTHR43004:SF19">
    <property type="entry name" value="BINDING MONOOXYGENASE, PUTATIVE (JCVI)-RELATED"/>
    <property type="match status" value="1"/>
</dbReference>
<evidence type="ECO:0000256" key="4">
    <source>
        <dbReference type="ARBA" id="ARBA00023002"/>
    </source>
</evidence>
<feature type="domain" description="FAD-binding" evidence="5">
    <location>
        <begin position="6"/>
        <end position="375"/>
    </location>
</feature>
<protein>
    <recommendedName>
        <fullName evidence="5">FAD-binding domain-containing protein</fullName>
    </recommendedName>
</protein>
<keyword evidence="2" id="KW-0285">Flavoprotein</keyword>
<evidence type="ECO:0000313" key="7">
    <source>
        <dbReference type="Proteomes" id="UP000054279"/>
    </source>
</evidence>
<organism evidence="6 7">
    <name type="scientific">Sphaerobolus stellatus (strain SS14)</name>
    <dbReference type="NCBI Taxonomy" id="990650"/>
    <lineage>
        <taxon>Eukaryota</taxon>
        <taxon>Fungi</taxon>
        <taxon>Dikarya</taxon>
        <taxon>Basidiomycota</taxon>
        <taxon>Agaricomycotina</taxon>
        <taxon>Agaricomycetes</taxon>
        <taxon>Phallomycetidae</taxon>
        <taxon>Geastrales</taxon>
        <taxon>Sphaerobolaceae</taxon>
        <taxon>Sphaerobolus</taxon>
    </lineage>
</organism>
<dbReference type="InterPro" id="IPR036188">
    <property type="entry name" value="FAD/NAD-bd_sf"/>
</dbReference>
<proteinExistence type="predicted"/>